<reference evidence="1" key="1">
    <citation type="journal article" date="2019" name="bioRxiv">
        <title>The Genome of the Zebra Mussel, Dreissena polymorpha: A Resource for Invasive Species Research.</title>
        <authorList>
            <person name="McCartney M.A."/>
            <person name="Auch B."/>
            <person name="Kono T."/>
            <person name="Mallez S."/>
            <person name="Zhang Y."/>
            <person name="Obille A."/>
            <person name="Becker A."/>
            <person name="Abrahante J.E."/>
            <person name="Garbe J."/>
            <person name="Badalamenti J.P."/>
            <person name="Herman A."/>
            <person name="Mangelson H."/>
            <person name="Liachko I."/>
            <person name="Sullivan S."/>
            <person name="Sone E.D."/>
            <person name="Koren S."/>
            <person name="Silverstein K.A.T."/>
            <person name="Beckman K.B."/>
            <person name="Gohl D.M."/>
        </authorList>
    </citation>
    <scope>NUCLEOTIDE SEQUENCE</scope>
    <source>
        <strain evidence="1">Duluth1</strain>
        <tissue evidence="1">Whole animal</tissue>
    </source>
</reference>
<evidence type="ECO:0000313" key="1">
    <source>
        <dbReference type="EMBL" id="KAH3826919.1"/>
    </source>
</evidence>
<name>A0A9D4H4P0_DREPO</name>
<dbReference type="Proteomes" id="UP000828390">
    <property type="component" value="Unassembled WGS sequence"/>
</dbReference>
<comment type="caution">
    <text evidence="1">The sequence shown here is derived from an EMBL/GenBank/DDBJ whole genome shotgun (WGS) entry which is preliminary data.</text>
</comment>
<accession>A0A9D4H4P0</accession>
<reference evidence="1" key="2">
    <citation type="submission" date="2020-11" db="EMBL/GenBank/DDBJ databases">
        <authorList>
            <person name="McCartney M.A."/>
            <person name="Auch B."/>
            <person name="Kono T."/>
            <person name="Mallez S."/>
            <person name="Becker A."/>
            <person name="Gohl D.M."/>
            <person name="Silverstein K.A.T."/>
            <person name="Koren S."/>
            <person name="Bechman K.B."/>
            <person name="Herman A."/>
            <person name="Abrahante J.E."/>
            <person name="Garbe J."/>
        </authorList>
    </citation>
    <scope>NUCLEOTIDE SEQUENCE</scope>
    <source>
        <strain evidence="1">Duluth1</strain>
        <tissue evidence="1">Whole animal</tissue>
    </source>
</reference>
<gene>
    <name evidence="1" type="ORF">DPMN_128846</name>
</gene>
<organism evidence="1 2">
    <name type="scientific">Dreissena polymorpha</name>
    <name type="common">Zebra mussel</name>
    <name type="synonym">Mytilus polymorpha</name>
    <dbReference type="NCBI Taxonomy" id="45954"/>
    <lineage>
        <taxon>Eukaryota</taxon>
        <taxon>Metazoa</taxon>
        <taxon>Spiralia</taxon>
        <taxon>Lophotrochozoa</taxon>
        <taxon>Mollusca</taxon>
        <taxon>Bivalvia</taxon>
        <taxon>Autobranchia</taxon>
        <taxon>Heteroconchia</taxon>
        <taxon>Euheterodonta</taxon>
        <taxon>Imparidentia</taxon>
        <taxon>Neoheterodontei</taxon>
        <taxon>Myida</taxon>
        <taxon>Dreissenoidea</taxon>
        <taxon>Dreissenidae</taxon>
        <taxon>Dreissena</taxon>
    </lineage>
</organism>
<dbReference type="OrthoDB" id="10525757at2759"/>
<dbReference type="AlphaFoldDB" id="A0A9D4H4P0"/>
<sequence>MEANTLQSVLRCKYNIHETLQAEGIFVALLSGTMDAVGLFSIGIGERCVVVAGINLCGPHIDYDLKSLTPAGLLGVTYKNCSKIITFSSQFKPKQSFQICSSAKAAAIWDEITTAIDCLRSKPSGEIWSSASLTTSSSSGASISGNHLNYRCLPRKMFHAADVSYSLTSLSDSESGPRDAKHAVWRQHVKKGHSLDCANLSFDNFVNYNDSNLNAIAQQVVWTAHVTVFGELGGKSTDDRKTDVSSKPSSLAERFRRFFSCCRNKR</sequence>
<dbReference type="EMBL" id="JAIWYP010000005">
    <property type="protein sequence ID" value="KAH3826919.1"/>
    <property type="molecule type" value="Genomic_DNA"/>
</dbReference>
<proteinExistence type="predicted"/>
<protein>
    <submittedName>
        <fullName evidence="1">Uncharacterized protein</fullName>
    </submittedName>
</protein>
<keyword evidence="2" id="KW-1185">Reference proteome</keyword>
<evidence type="ECO:0000313" key="2">
    <source>
        <dbReference type="Proteomes" id="UP000828390"/>
    </source>
</evidence>